<evidence type="ECO:0000256" key="1">
    <source>
        <dbReference type="ARBA" id="ARBA00001946"/>
    </source>
</evidence>
<protein>
    <recommendedName>
        <fullName evidence="5">Nudix hydrolase domain-containing protein</fullName>
    </recommendedName>
</protein>
<dbReference type="Proteomes" id="UP000295122">
    <property type="component" value="Unassembled WGS sequence"/>
</dbReference>
<evidence type="ECO:0000259" key="5">
    <source>
        <dbReference type="PROSITE" id="PS51462"/>
    </source>
</evidence>
<name>A0A4R7BUR3_9HYPH</name>
<keyword evidence="7" id="KW-1185">Reference proteome</keyword>
<dbReference type="InterPro" id="IPR015797">
    <property type="entry name" value="NUDIX_hydrolase-like_dom_sf"/>
</dbReference>
<comment type="caution">
    <text evidence="6">The sequence shown here is derived from an EMBL/GenBank/DDBJ whole genome shotgun (WGS) entry which is preliminary data.</text>
</comment>
<evidence type="ECO:0000313" key="7">
    <source>
        <dbReference type="Proteomes" id="UP000295122"/>
    </source>
</evidence>
<proteinExistence type="predicted"/>
<keyword evidence="4" id="KW-0460">Magnesium</keyword>
<dbReference type="InterPro" id="IPR047198">
    <property type="entry name" value="DDP-like_NUDIX"/>
</dbReference>
<dbReference type="CDD" id="cd04666">
    <property type="entry name" value="NUDIX_DIPP2_like_Nudt4"/>
    <property type="match status" value="1"/>
</dbReference>
<dbReference type="GO" id="GO:0046872">
    <property type="term" value="F:metal ion binding"/>
    <property type="evidence" value="ECO:0007669"/>
    <property type="project" value="UniProtKB-KW"/>
</dbReference>
<dbReference type="RefSeq" id="WP_208111525.1">
    <property type="nucleotide sequence ID" value="NZ_SNZR01000013.1"/>
</dbReference>
<dbReference type="SUPFAM" id="SSF55811">
    <property type="entry name" value="Nudix"/>
    <property type="match status" value="1"/>
</dbReference>
<dbReference type="InterPro" id="IPR000086">
    <property type="entry name" value="NUDIX_hydrolase_dom"/>
</dbReference>
<accession>A0A4R7BUR3</accession>
<organism evidence="6 7">
    <name type="scientific">Enterovirga rhinocerotis</name>
    <dbReference type="NCBI Taxonomy" id="1339210"/>
    <lineage>
        <taxon>Bacteria</taxon>
        <taxon>Pseudomonadati</taxon>
        <taxon>Pseudomonadota</taxon>
        <taxon>Alphaproteobacteria</taxon>
        <taxon>Hyphomicrobiales</taxon>
        <taxon>Methylobacteriaceae</taxon>
        <taxon>Enterovirga</taxon>
    </lineage>
</organism>
<evidence type="ECO:0000313" key="6">
    <source>
        <dbReference type="EMBL" id="TDR89548.1"/>
    </source>
</evidence>
<keyword evidence="3" id="KW-0378">Hydrolase</keyword>
<dbReference type="PROSITE" id="PS51462">
    <property type="entry name" value="NUDIX"/>
    <property type="match status" value="1"/>
</dbReference>
<dbReference type="PANTHER" id="PTHR12629:SF0">
    <property type="entry name" value="DIPHOSPHOINOSITOL-POLYPHOSPHATE DIPHOSPHATASE"/>
    <property type="match status" value="1"/>
</dbReference>
<reference evidence="6 7" key="1">
    <citation type="submission" date="2019-03" db="EMBL/GenBank/DDBJ databases">
        <title>Genomic Encyclopedia of Type Strains, Phase IV (KMG-IV): sequencing the most valuable type-strain genomes for metagenomic binning, comparative biology and taxonomic classification.</title>
        <authorList>
            <person name="Goeker M."/>
        </authorList>
    </citation>
    <scope>NUCLEOTIDE SEQUENCE [LARGE SCALE GENOMIC DNA]</scope>
    <source>
        <strain evidence="6 7">DSM 25903</strain>
    </source>
</reference>
<sequence length="173" mass="19261">MRKRRDGEPKKQVAALPLARDPSGALRILMITSRETMRFIVPKGWPVKGLKDHQAAAVEAREEAGLVGRTYPKPIGSYLAWKRQKTGFCLVKVKVFLIEVQGHLDGWKEKGQRSIAWLKAEDAATLIDEPGLAEIVLNLPRRLPKKWRSNARAIPLVDQISGPHPIIRPPGGA</sequence>
<dbReference type="Gene3D" id="3.90.79.10">
    <property type="entry name" value="Nucleoside Triphosphate Pyrophosphohydrolase"/>
    <property type="match status" value="1"/>
</dbReference>
<dbReference type="GO" id="GO:0016462">
    <property type="term" value="F:pyrophosphatase activity"/>
    <property type="evidence" value="ECO:0007669"/>
    <property type="project" value="InterPro"/>
</dbReference>
<dbReference type="EMBL" id="SNZR01000013">
    <property type="protein sequence ID" value="TDR89548.1"/>
    <property type="molecule type" value="Genomic_DNA"/>
</dbReference>
<evidence type="ECO:0000256" key="4">
    <source>
        <dbReference type="ARBA" id="ARBA00022842"/>
    </source>
</evidence>
<dbReference type="GO" id="GO:0005737">
    <property type="term" value="C:cytoplasm"/>
    <property type="evidence" value="ECO:0007669"/>
    <property type="project" value="TreeGrafter"/>
</dbReference>
<comment type="cofactor">
    <cofactor evidence="1">
        <name>Mg(2+)</name>
        <dbReference type="ChEBI" id="CHEBI:18420"/>
    </cofactor>
</comment>
<feature type="domain" description="Nudix hydrolase" evidence="5">
    <location>
        <begin position="9"/>
        <end position="140"/>
    </location>
</feature>
<evidence type="ECO:0000256" key="2">
    <source>
        <dbReference type="ARBA" id="ARBA00022723"/>
    </source>
</evidence>
<keyword evidence="2" id="KW-0479">Metal-binding</keyword>
<dbReference type="PANTHER" id="PTHR12629">
    <property type="entry name" value="DIPHOSPHOINOSITOL POLYPHOSPHATE PHOSPHOHYDROLASE"/>
    <property type="match status" value="1"/>
</dbReference>
<gene>
    <name evidence="6" type="ORF">EV668_2378</name>
</gene>
<evidence type="ECO:0000256" key="3">
    <source>
        <dbReference type="ARBA" id="ARBA00022801"/>
    </source>
</evidence>
<dbReference type="AlphaFoldDB" id="A0A4R7BUR3"/>